<gene>
    <name evidence="2" type="ORF">FBEOM_13171</name>
</gene>
<dbReference type="EMBL" id="PVQB02000918">
    <property type="protein sequence ID" value="KAF4333012.1"/>
    <property type="molecule type" value="Genomic_DNA"/>
</dbReference>
<comment type="caution">
    <text evidence="2">The sequence shown here is derived from an EMBL/GenBank/DDBJ whole genome shotgun (WGS) entry which is preliminary data.</text>
</comment>
<dbReference type="InterPro" id="IPR010730">
    <property type="entry name" value="HET"/>
</dbReference>
<name>A0A9P5DNC5_9HYPO</name>
<feature type="non-terminal residue" evidence="2">
    <location>
        <position position="185"/>
    </location>
</feature>
<accession>A0A9P5DNC5</accession>
<keyword evidence="3" id="KW-1185">Reference proteome</keyword>
<protein>
    <submittedName>
        <fullName evidence="2">Heterokaryon incompatibility</fullName>
    </submittedName>
</protein>
<reference evidence="2" key="2">
    <citation type="submission" date="2020-02" db="EMBL/GenBank/DDBJ databases">
        <title>Identification and distribution of gene clusters putatively required for synthesis of sphingolipid metabolism inhibitors in phylogenetically diverse species of the filamentous fungus Fusarium.</title>
        <authorList>
            <person name="Kim H.-S."/>
            <person name="Busman M."/>
            <person name="Brown D.W."/>
            <person name="Divon H."/>
            <person name="Uhlig S."/>
            <person name="Proctor R.H."/>
        </authorList>
    </citation>
    <scope>NUCLEOTIDE SEQUENCE</scope>
    <source>
        <strain evidence="2">NRRL 25174</strain>
    </source>
</reference>
<sequence>MITYHLGFRYLWIDCLCIIQGNSLEARRDWEEEAKKMTSVYSNATCTIASTGSASSSGGCFHKRNTLSLQPCKVGIASLDSLTPQWIYARRDDVFDFERSIDSSPLNVREWVLQERLLLRHILHVGAEMIYWECCLRSASELNPSGHEYKKCTHDFKDNYFPNIAVYIKTRTEVELAHREGRGFQ</sequence>
<reference evidence="2" key="1">
    <citation type="journal article" date="2017" name="Mycologia">
        <title>Fusarium algeriense, sp. nov., a novel toxigenic crown rot pathogen of durum wheat from Algeria is nested in the Fusarium burgessii species complex.</title>
        <authorList>
            <person name="Laraba I."/>
            <person name="Keddad A."/>
            <person name="Boureghda H."/>
            <person name="Abdallah N."/>
            <person name="Vaughan M.M."/>
            <person name="Proctor R.H."/>
            <person name="Busman M."/>
            <person name="O'Donnell K."/>
        </authorList>
    </citation>
    <scope>NUCLEOTIDE SEQUENCE</scope>
    <source>
        <strain evidence="2">NRRL 25174</strain>
    </source>
</reference>
<dbReference type="PANTHER" id="PTHR33112:SF16">
    <property type="entry name" value="HETEROKARYON INCOMPATIBILITY DOMAIN-CONTAINING PROTEIN"/>
    <property type="match status" value="1"/>
</dbReference>
<dbReference type="Proteomes" id="UP000730481">
    <property type="component" value="Unassembled WGS sequence"/>
</dbReference>
<dbReference type="AlphaFoldDB" id="A0A9P5DNC5"/>
<organism evidence="2 3">
    <name type="scientific">Fusarium beomiforme</name>
    <dbReference type="NCBI Taxonomy" id="44412"/>
    <lineage>
        <taxon>Eukaryota</taxon>
        <taxon>Fungi</taxon>
        <taxon>Dikarya</taxon>
        <taxon>Ascomycota</taxon>
        <taxon>Pezizomycotina</taxon>
        <taxon>Sordariomycetes</taxon>
        <taxon>Hypocreomycetidae</taxon>
        <taxon>Hypocreales</taxon>
        <taxon>Nectriaceae</taxon>
        <taxon>Fusarium</taxon>
        <taxon>Fusarium burgessii species complex</taxon>
    </lineage>
</organism>
<proteinExistence type="predicted"/>
<dbReference type="PANTHER" id="PTHR33112">
    <property type="entry name" value="DOMAIN PROTEIN, PUTATIVE-RELATED"/>
    <property type="match status" value="1"/>
</dbReference>
<evidence type="ECO:0000313" key="3">
    <source>
        <dbReference type="Proteomes" id="UP000730481"/>
    </source>
</evidence>
<evidence type="ECO:0000313" key="2">
    <source>
        <dbReference type="EMBL" id="KAF4333012.1"/>
    </source>
</evidence>
<dbReference type="OrthoDB" id="3789824at2759"/>
<dbReference type="Pfam" id="PF06985">
    <property type="entry name" value="HET"/>
    <property type="match status" value="1"/>
</dbReference>
<evidence type="ECO:0000259" key="1">
    <source>
        <dbReference type="Pfam" id="PF06985"/>
    </source>
</evidence>
<feature type="domain" description="Heterokaryon incompatibility" evidence="1">
    <location>
        <begin position="3"/>
        <end position="115"/>
    </location>
</feature>